<dbReference type="InterPro" id="IPR001680">
    <property type="entry name" value="WD40_rpt"/>
</dbReference>
<proteinExistence type="predicted"/>
<dbReference type="STRING" id="52.CMC5_041500"/>
<feature type="repeat" description="WD" evidence="3">
    <location>
        <begin position="638"/>
        <end position="679"/>
    </location>
</feature>
<reference evidence="6 7" key="1">
    <citation type="submission" date="2015-07" db="EMBL/GenBank/DDBJ databases">
        <title>Genome analysis of myxobacterium Chondromyces crocatus Cm c5 reveals a high potential for natural compound synthesis and the genetic basis for the loss of fruiting body formation.</title>
        <authorList>
            <person name="Zaburannyi N."/>
            <person name="Bunk B."/>
            <person name="Maier J."/>
            <person name="Overmann J."/>
            <person name="Mueller R."/>
        </authorList>
    </citation>
    <scope>NUCLEOTIDE SEQUENCE [LARGE SCALE GENOMIC DNA]</scope>
    <source>
        <strain evidence="6 7">Cm c5</strain>
    </source>
</reference>
<dbReference type="Pfam" id="PF19955">
    <property type="entry name" value="EAD1"/>
    <property type="match status" value="1"/>
</dbReference>
<dbReference type="InterPro" id="IPR045430">
    <property type="entry name" value="EAD1"/>
</dbReference>
<dbReference type="InterPro" id="IPR015943">
    <property type="entry name" value="WD40/YVTN_repeat-like_dom_sf"/>
</dbReference>
<feature type="repeat" description="WD" evidence="3">
    <location>
        <begin position="862"/>
        <end position="892"/>
    </location>
</feature>
<protein>
    <submittedName>
        <fullName evidence="6">WD repeat-containing protein</fullName>
    </submittedName>
</protein>
<dbReference type="CDD" id="cd00200">
    <property type="entry name" value="WD40"/>
    <property type="match status" value="2"/>
</dbReference>
<dbReference type="InterPro" id="IPR020472">
    <property type="entry name" value="WD40_PAC1"/>
</dbReference>
<feature type="repeat" description="WD" evidence="3">
    <location>
        <begin position="1028"/>
        <end position="1069"/>
    </location>
</feature>
<feature type="repeat" description="WD" evidence="3">
    <location>
        <begin position="596"/>
        <end position="637"/>
    </location>
</feature>
<feature type="repeat" description="WD" evidence="3">
    <location>
        <begin position="512"/>
        <end position="553"/>
    </location>
</feature>
<dbReference type="PRINTS" id="PR00320">
    <property type="entry name" value="GPROTEINBRPT"/>
</dbReference>
<dbReference type="InterPro" id="IPR027417">
    <property type="entry name" value="P-loop_NTPase"/>
</dbReference>
<sequence>MDGEIINFEEEQYRHERLFARQDVLDRLQGWLVGERALYRGWVFLLGGPGVGKSAILAELLKVLPEQTPRHFIRRGNEGWDRPEVMVQNLCAQIERLFSEPVDTSLPLDARLGDLLRRVSRKMLDPYKQRLVLVLDGLDEAVSDTAGKNPLPRFLPRVLPPGVVLLCASRPVHPDLDGLLQHDKVQRIDLDDGAWTASNEAACRAFWEHYAATFDPPLDATFVREAVRRAGGNLLHAIRLRDWLEDQPPERRIVKNIPKQLSGFLSQIWSELLKLDDARSTLVVTGLGVACAAREALPAYLFRELLEWSSSSEEEDFLRVTRPFLRQENAHWHPDCPAYRLYHEYFREFIVWQLGEPRIRELNRLLASTLAQWPSIAGTSSHRGYALRHAVTHRIEGGMLEEARTLCTNVVYMEEKCRGLGVAAVERDLEAVIRASGAEGSLDLATVLAALGAEASRLRASPALLPALLYNRLRCAGWSPDRIGTVLHFPAGLPSLRLRHGVRLGPTLLHTFVGHERPVSACGVTPDDGLLLSASADRTLRLWALGSGEPLAVLRGHEDEVTSCAITADGKMAVSSSVDATLRVWDLTAQRCLVSLEHEGRWVTACAVSPDGKRVVGGLDNGRITVWDRASRRLVGSLQGHADYVTACQVTADGKRVVSASRDRTVRVWDIASGACTHTLRREDVVGSKVPAEREEAGWMTALLLLHGGLQAVSVAGDGLVMRWDLGTGHCAQRFGAGQGRVDACALLHDGRHLVCGMADGSIHVWDLGGGRLLRRMDAAHGGPVSALSATRDGRRLVSASSDRGLKLWDLGGPEGLSARGRHTAPVAACAVTPDGRWAVSASEDRTLKIWDVRTGACRGTLPKHEALVTACAISADGQRVLSGASDGSVRLLRLGAKDAEPIRSHEALVSGAALLGDGRIVTASANGEIGIAVPATSEALVAFRGDFGPVVGCAMTPDGAHALTISREGPPVLWDLSTRAPRLVLSDATAVFLSCALSRNGDRTVLGREDGVVEVRDLVSGQVLHELRGHTSRVFGCAISPDETRVISASEDETLRVWSLESGECLGMVQGTSWFRCVAVGQGVICAGDQEGDLWMIASEKQESFLLPPKPPIPPAQPNPPGPEMPHPPKRLNQPIESGATATGIMVPPPEPPRQPPSSDPWNDSAMVLARLRDVLAKIYDSEVSARRLVMDVGLDERRILFIGTLQDIWHAILREAVKTDRVALLMEWVLGEYPENPALIDFKRRFFSHGRV</sequence>
<dbReference type="RefSeq" id="WP_050431990.1">
    <property type="nucleotide sequence ID" value="NZ_CP012159.1"/>
</dbReference>
<dbReference type="SUPFAM" id="SSF52540">
    <property type="entry name" value="P-loop containing nucleoside triphosphate hydrolases"/>
    <property type="match status" value="1"/>
</dbReference>
<evidence type="ECO:0000256" key="4">
    <source>
        <dbReference type="SAM" id="MobiDB-lite"/>
    </source>
</evidence>
<keyword evidence="7" id="KW-1185">Reference proteome</keyword>
<evidence type="ECO:0000313" key="6">
    <source>
        <dbReference type="EMBL" id="AKT39997.1"/>
    </source>
</evidence>
<dbReference type="Gene3D" id="3.40.50.300">
    <property type="entry name" value="P-loop containing nucleotide triphosphate hydrolases"/>
    <property type="match status" value="1"/>
</dbReference>
<dbReference type="KEGG" id="ccro:CMC5_041500"/>
<dbReference type="EMBL" id="CP012159">
    <property type="protein sequence ID" value="AKT39997.1"/>
    <property type="molecule type" value="Genomic_DNA"/>
</dbReference>
<dbReference type="PANTHER" id="PTHR19848:SF8">
    <property type="entry name" value="F-BOX AND WD REPEAT DOMAIN CONTAINING 7"/>
    <property type="match status" value="1"/>
</dbReference>
<dbReference type="SUPFAM" id="SSF50978">
    <property type="entry name" value="WD40 repeat-like"/>
    <property type="match status" value="2"/>
</dbReference>
<evidence type="ECO:0000256" key="3">
    <source>
        <dbReference type="PROSITE-ProRule" id="PRU00221"/>
    </source>
</evidence>
<dbReference type="Proteomes" id="UP000067626">
    <property type="component" value="Chromosome"/>
</dbReference>
<feature type="repeat" description="WD" evidence="3">
    <location>
        <begin position="820"/>
        <end position="861"/>
    </location>
</feature>
<dbReference type="InterPro" id="IPR007111">
    <property type="entry name" value="NACHT_NTPase"/>
</dbReference>
<evidence type="ECO:0000256" key="2">
    <source>
        <dbReference type="ARBA" id="ARBA00022737"/>
    </source>
</evidence>
<keyword evidence="1 3" id="KW-0853">WD repeat</keyword>
<name>A0A0K1EH32_CHOCO</name>
<dbReference type="PROSITE" id="PS50294">
    <property type="entry name" value="WD_REPEATS_REGION"/>
    <property type="match status" value="6"/>
</dbReference>
<keyword evidence="2" id="KW-0677">Repeat</keyword>
<accession>A0A0K1EH32</accession>
<feature type="repeat" description="WD" evidence="3">
    <location>
        <begin position="735"/>
        <end position="776"/>
    </location>
</feature>
<dbReference type="PROSITE" id="PS50082">
    <property type="entry name" value="WD_REPEATS_2"/>
    <property type="match status" value="9"/>
</dbReference>
<feature type="region of interest" description="Disordered" evidence="4">
    <location>
        <begin position="1107"/>
        <end position="1162"/>
    </location>
</feature>
<dbReference type="Gene3D" id="2.130.10.10">
    <property type="entry name" value="YVTN repeat-like/Quinoprotein amine dehydrogenase"/>
    <property type="match status" value="4"/>
</dbReference>
<feature type="compositionally biased region" description="Pro residues" evidence="4">
    <location>
        <begin position="1109"/>
        <end position="1127"/>
    </location>
</feature>
<feature type="compositionally biased region" description="Pro residues" evidence="4">
    <location>
        <begin position="1148"/>
        <end position="1160"/>
    </location>
</feature>
<evidence type="ECO:0000313" key="7">
    <source>
        <dbReference type="Proteomes" id="UP000067626"/>
    </source>
</evidence>
<organism evidence="6 7">
    <name type="scientific">Chondromyces crocatus</name>
    <dbReference type="NCBI Taxonomy" id="52"/>
    <lineage>
        <taxon>Bacteria</taxon>
        <taxon>Pseudomonadati</taxon>
        <taxon>Myxococcota</taxon>
        <taxon>Polyangia</taxon>
        <taxon>Polyangiales</taxon>
        <taxon>Polyangiaceae</taxon>
        <taxon>Chondromyces</taxon>
    </lineage>
</organism>
<dbReference type="Pfam" id="PF05729">
    <property type="entry name" value="NACHT"/>
    <property type="match status" value="1"/>
</dbReference>
<dbReference type="PROSITE" id="PS00678">
    <property type="entry name" value="WD_REPEATS_1"/>
    <property type="match status" value="4"/>
</dbReference>
<feature type="domain" description="NACHT" evidence="5">
    <location>
        <begin position="41"/>
        <end position="171"/>
    </location>
</feature>
<dbReference type="InterPro" id="IPR019775">
    <property type="entry name" value="WD40_repeat_CS"/>
</dbReference>
<dbReference type="SMART" id="SM00320">
    <property type="entry name" value="WD40"/>
    <property type="match status" value="13"/>
</dbReference>
<feature type="repeat" description="WD" evidence="3">
    <location>
        <begin position="778"/>
        <end position="811"/>
    </location>
</feature>
<evidence type="ECO:0000256" key="1">
    <source>
        <dbReference type="ARBA" id="ARBA00022574"/>
    </source>
</evidence>
<evidence type="ECO:0000259" key="5">
    <source>
        <dbReference type="PROSITE" id="PS50837"/>
    </source>
</evidence>
<dbReference type="AlphaFoldDB" id="A0A0K1EH32"/>
<gene>
    <name evidence="6" type="ORF">CMC5_041500</name>
</gene>
<dbReference type="InterPro" id="IPR036322">
    <property type="entry name" value="WD40_repeat_dom_sf"/>
</dbReference>
<dbReference type="PROSITE" id="PS50837">
    <property type="entry name" value="NACHT"/>
    <property type="match status" value="1"/>
</dbReference>
<dbReference type="OrthoDB" id="9765809at2"/>
<dbReference type="Pfam" id="PF00400">
    <property type="entry name" value="WD40"/>
    <property type="match status" value="9"/>
</dbReference>
<dbReference type="PANTHER" id="PTHR19848">
    <property type="entry name" value="WD40 REPEAT PROTEIN"/>
    <property type="match status" value="1"/>
</dbReference>
<feature type="repeat" description="WD" evidence="3">
    <location>
        <begin position="554"/>
        <end position="595"/>
    </location>
</feature>